<evidence type="ECO:0000256" key="9">
    <source>
        <dbReference type="ARBA" id="ARBA00022909"/>
    </source>
</evidence>
<dbReference type="GO" id="GO:0003848">
    <property type="term" value="F:2-amino-4-hydroxy-6-hydroxymethyldihydropteridine diphosphokinase activity"/>
    <property type="evidence" value="ECO:0007669"/>
    <property type="project" value="UniProtKB-EC"/>
</dbReference>
<evidence type="ECO:0000256" key="11">
    <source>
        <dbReference type="ARBA" id="ARBA00029766"/>
    </source>
</evidence>
<organism evidence="14 15">
    <name type="scientific">Colwellia echini</name>
    <dbReference type="NCBI Taxonomy" id="1982103"/>
    <lineage>
        <taxon>Bacteria</taxon>
        <taxon>Pseudomonadati</taxon>
        <taxon>Pseudomonadota</taxon>
        <taxon>Gammaproteobacteria</taxon>
        <taxon>Alteromonadales</taxon>
        <taxon>Colwelliaceae</taxon>
        <taxon>Colwellia</taxon>
    </lineage>
</organism>
<keyword evidence="9" id="KW-0289">Folate biosynthesis</keyword>
<evidence type="ECO:0000259" key="13">
    <source>
        <dbReference type="Pfam" id="PF01288"/>
    </source>
</evidence>
<keyword evidence="5 14" id="KW-0808">Transferase</keyword>
<evidence type="ECO:0000313" key="14">
    <source>
        <dbReference type="EMBL" id="TYK67344.1"/>
    </source>
</evidence>
<protein>
    <recommendedName>
        <fullName evidence="4">2-amino-4-hydroxy-6-hydroxymethyldihydropteridine pyrophosphokinase</fullName>
        <ecNumber evidence="3">2.7.6.3</ecNumber>
    </recommendedName>
    <alternativeName>
        <fullName evidence="11">6-hydroxymethyl-7,8-dihydropterin pyrophosphokinase</fullName>
    </alternativeName>
    <alternativeName>
        <fullName evidence="12">7,8-dihydro-6-hydroxymethylpterin-pyrophosphokinase</fullName>
    </alternativeName>
</protein>
<proteinExistence type="inferred from homology"/>
<accession>A0ABY3N210</accession>
<keyword evidence="7" id="KW-0418">Kinase</keyword>
<dbReference type="EC" id="2.7.6.3" evidence="3"/>
<dbReference type="PANTHER" id="PTHR43071">
    <property type="entry name" value="2-AMINO-4-HYDROXY-6-HYDROXYMETHYLDIHYDROPTERIDINE PYROPHOSPHOKINASE"/>
    <property type="match status" value="1"/>
</dbReference>
<dbReference type="InterPro" id="IPR000550">
    <property type="entry name" value="Hppk"/>
</dbReference>
<dbReference type="NCBIfam" id="TIGR01498">
    <property type="entry name" value="folK"/>
    <property type="match status" value="1"/>
</dbReference>
<name>A0ABY3N210_9GAMM</name>
<evidence type="ECO:0000313" key="15">
    <source>
        <dbReference type="Proteomes" id="UP000815846"/>
    </source>
</evidence>
<dbReference type="PANTHER" id="PTHR43071:SF1">
    <property type="entry name" value="2-AMINO-4-HYDROXY-6-HYDROXYMETHYLDIHYDROPTERIDINE PYROPHOSPHOKINASE"/>
    <property type="match status" value="1"/>
</dbReference>
<evidence type="ECO:0000256" key="6">
    <source>
        <dbReference type="ARBA" id="ARBA00022741"/>
    </source>
</evidence>
<comment type="pathway">
    <text evidence="1">Cofactor biosynthesis; tetrahydrofolate biosynthesis; 2-amino-4-hydroxy-6-hydroxymethyl-7,8-dihydropteridine diphosphate from 7,8-dihydroneopterin triphosphate: step 4/4.</text>
</comment>
<dbReference type="CDD" id="cd00483">
    <property type="entry name" value="HPPK"/>
    <property type="match status" value="1"/>
</dbReference>
<dbReference type="InterPro" id="IPR035907">
    <property type="entry name" value="Hppk_sf"/>
</dbReference>
<feature type="domain" description="7,8-dihydro-6-hydroxymethylpterin-pyrophosphokinase" evidence="13">
    <location>
        <begin position="15"/>
        <end position="144"/>
    </location>
</feature>
<sequence length="169" mass="18287">MQTTQLQKSSTVTAYVGLGSNLSNPKVQVSNAAKAIATIPSSTVVALSALYLSKPMGPQDQDDYINAVIAIETTLSALELLDALQAIENTAGRVRKDNRWGARILDCDILLYGDETIDNERLTVPHYGMKLREFVLLPLAEIAPALHLPDNSSVRKIASEINSNGILKL</sequence>
<dbReference type="SUPFAM" id="SSF55083">
    <property type="entry name" value="6-hydroxymethyl-7,8-dihydropterin pyrophosphokinase, HPPK"/>
    <property type="match status" value="1"/>
</dbReference>
<reference evidence="14 15" key="1">
    <citation type="submission" date="2019-08" db="EMBL/GenBank/DDBJ databases">
        <title>Microbe sample from Colwellia echini.</title>
        <authorList>
            <person name="Christiansen L."/>
            <person name="Pathiraja D."/>
            <person name="Schultz-Johansen M."/>
            <person name="Choi I.-G."/>
            <person name="Stougaard P."/>
        </authorList>
    </citation>
    <scope>NUCLEOTIDE SEQUENCE [LARGE SCALE GENOMIC DNA]</scope>
    <source>
        <strain evidence="14 15">A3</strain>
    </source>
</reference>
<dbReference type="Pfam" id="PF01288">
    <property type="entry name" value="HPPK"/>
    <property type="match status" value="1"/>
</dbReference>
<dbReference type="EMBL" id="PJAI02000001">
    <property type="protein sequence ID" value="TYK67344.1"/>
    <property type="molecule type" value="Genomic_DNA"/>
</dbReference>
<keyword evidence="15" id="KW-1185">Reference proteome</keyword>
<evidence type="ECO:0000256" key="12">
    <source>
        <dbReference type="ARBA" id="ARBA00033413"/>
    </source>
</evidence>
<evidence type="ECO:0000256" key="10">
    <source>
        <dbReference type="ARBA" id="ARBA00029409"/>
    </source>
</evidence>
<dbReference type="Gene3D" id="3.30.70.560">
    <property type="entry name" value="7,8-Dihydro-6-hydroxymethylpterin-pyrophosphokinase HPPK"/>
    <property type="match status" value="1"/>
</dbReference>
<gene>
    <name evidence="14" type="primary">folK</name>
    <name evidence="14" type="ORF">CWS31_002135</name>
</gene>
<comment type="function">
    <text evidence="10">Catalyzes the transfer of pyrophosphate from adenosine triphosphate (ATP) to 6-hydroxymethyl-7,8-dihydropterin, an enzymatic step in folate biosynthesis pathway.</text>
</comment>
<evidence type="ECO:0000256" key="1">
    <source>
        <dbReference type="ARBA" id="ARBA00005051"/>
    </source>
</evidence>
<comment type="similarity">
    <text evidence="2">Belongs to the HPPK family.</text>
</comment>
<dbReference type="RefSeq" id="WP_101343451.1">
    <property type="nucleotide sequence ID" value="NZ_PJAI02000001.1"/>
</dbReference>
<keyword evidence="8" id="KW-0067">ATP-binding</keyword>
<evidence type="ECO:0000256" key="3">
    <source>
        <dbReference type="ARBA" id="ARBA00013253"/>
    </source>
</evidence>
<comment type="caution">
    <text evidence="14">The sequence shown here is derived from an EMBL/GenBank/DDBJ whole genome shotgun (WGS) entry which is preliminary data.</text>
</comment>
<evidence type="ECO:0000256" key="5">
    <source>
        <dbReference type="ARBA" id="ARBA00022679"/>
    </source>
</evidence>
<evidence type="ECO:0000256" key="2">
    <source>
        <dbReference type="ARBA" id="ARBA00005810"/>
    </source>
</evidence>
<dbReference type="Proteomes" id="UP000815846">
    <property type="component" value="Unassembled WGS sequence"/>
</dbReference>
<evidence type="ECO:0000256" key="8">
    <source>
        <dbReference type="ARBA" id="ARBA00022840"/>
    </source>
</evidence>
<evidence type="ECO:0000256" key="7">
    <source>
        <dbReference type="ARBA" id="ARBA00022777"/>
    </source>
</evidence>
<keyword evidence="6" id="KW-0547">Nucleotide-binding</keyword>
<evidence type="ECO:0000256" key="4">
    <source>
        <dbReference type="ARBA" id="ARBA00016218"/>
    </source>
</evidence>